<keyword evidence="1" id="KW-1133">Transmembrane helix</keyword>
<keyword evidence="1" id="KW-0812">Transmembrane</keyword>
<gene>
    <name evidence="2" type="ORF">HPHI1048_LOCUS19163</name>
    <name evidence="3" type="ORF">HPHI1048_LOCUS19164</name>
</gene>
<dbReference type="AlphaFoldDB" id="A0A6T7SNZ5"/>
<reference evidence="3" key="1">
    <citation type="submission" date="2021-01" db="EMBL/GenBank/DDBJ databases">
        <authorList>
            <person name="Corre E."/>
            <person name="Pelletier E."/>
            <person name="Niang G."/>
            <person name="Scheremetjew M."/>
            <person name="Finn R."/>
            <person name="Kale V."/>
            <person name="Holt S."/>
            <person name="Cochrane G."/>
            <person name="Meng A."/>
            <person name="Brown T."/>
            <person name="Cohen L."/>
        </authorList>
    </citation>
    <scope>NUCLEOTIDE SEQUENCE</scope>
    <source>
        <strain evidence="3">CCMP325</strain>
    </source>
</reference>
<feature type="transmembrane region" description="Helical" evidence="1">
    <location>
        <begin position="38"/>
        <end position="57"/>
    </location>
</feature>
<dbReference type="EMBL" id="HBEO01028308">
    <property type="protein sequence ID" value="CAD8500130.1"/>
    <property type="molecule type" value="Transcribed_RNA"/>
</dbReference>
<protein>
    <submittedName>
        <fullName evidence="3">Uncharacterized protein</fullName>
    </submittedName>
</protein>
<feature type="transmembrane region" description="Helical" evidence="1">
    <location>
        <begin position="145"/>
        <end position="170"/>
    </location>
</feature>
<evidence type="ECO:0000313" key="2">
    <source>
        <dbReference type="EMBL" id="CAD8500130.1"/>
    </source>
</evidence>
<organism evidence="3">
    <name type="scientific">Hanusia phi</name>
    <dbReference type="NCBI Taxonomy" id="3032"/>
    <lineage>
        <taxon>Eukaryota</taxon>
        <taxon>Cryptophyceae</taxon>
        <taxon>Pyrenomonadales</taxon>
        <taxon>Geminigeraceae</taxon>
        <taxon>Hanusia</taxon>
    </lineage>
</organism>
<evidence type="ECO:0000313" key="3">
    <source>
        <dbReference type="EMBL" id="CAD8500131.1"/>
    </source>
</evidence>
<feature type="transmembrane region" description="Helical" evidence="1">
    <location>
        <begin position="63"/>
        <end position="84"/>
    </location>
</feature>
<dbReference type="EMBL" id="HBEO01028309">
    <property type="protein sequence ID" value="CAD8500131.1"/>
    <property type="molecule type" value="Transcribed_RNA"/>
</dbReference>
<accession>A0A6T7SNZ5</accession>
<name>A0A6T7SNZ5_9CRYP</name>
<proteinExistence type="predicted"/>
<keyword evidence="1" id="KW-0472">Membrane</keyword>
<feature type="transmembrane region" description="Helical" evidence="1">
    <location>
        <begin position="96"/>
        <end position="125"/>
    </location>
</feature>
<evidence type="ECO:0000256" key="1">
    <source>
        <dbReference type="SAM" id="Phobius"/>
    </source>
</evidence>
<sequence>MMGRSRCSDNLEPGPSGRTCRLLLVDCTRHGSDAAAKAGLIGLLVGSSCCAAAAAKMRTDSSPFFTFIRISLALISLCGLCRVLDRTIRSFNQLRYFRFLFAYVVAMTASSAVATLATLIAVLTAARMCFRTALEYSFGKDPYKWLLSMASVAAECLELGALILQMILMAQWVFGEFSVMPVLSSMGVMFTLLHHLNSYAPESLWWEDVF</sequence>
<feature type="transmembrane region" description="Helical" evidence="1">
    <location>
        <begin position="177"/>
        <end position="196"/>
    </location>
</feature>